<feature type="compositionally biased region" description="Low complexity" evidence="1">
    <location>
        <begin position="130"/>
        <end position="141"/>
    </location>
</feature>
<feature type="compositionally biased region" description="Low complexity" evidence="1">
    <location>
        <begin position="72"/>
        <end position="89"/>
    </location>
</feature>
<keyword evidence="2" id="KW-0812">Transmembrane</keyword>
<feature type="domain" description="DUF2510" evidence="3">
    <location>
        <begin position="6"/>
        <end position="37"/>
    </location>
</feature>
<dbReference type="EMBL" id="BAABAB010000014">
    <property type="protein sequence ID" value="GAA3618271.1"/>
    <property type="molecule type" value="Genomic_DNA"/>
</dbReference>
<sequence>MSGARPGWYPDPGGAPGYRWWDGTEWTDAVGDSRHAPEPVGALPVRTQPAENQPTQNQPAQNKQGVGTPSVPGQITTGQPTTGQPTTGGRARLHQATAWTIGVAVLAVAGVVLGLVIWHEPTSAVDRAKAGAAPRPAATGAEGELDQDSRLARIGGASMTLPDDPYRVRPDPMRAKGLFDSYFVGVAIVHENYHDRHDWAALVGLAHVASGVASSDPETTARAVTDGIAAQFFDRQPVTIGAVSLADHSVDGCSGVLVSAEVRYRIAGLASRADRLTVVVVRLDDGTEVAAFSSVPTDADQALRDLAATSLDSLHVD</sequence>
<gene>
    <name evidence="4" type="ORF">GCM10022236_20720</name>
</gene>
<feature type="compositionally biased region" description="Polar residues" evidence="1">
    <location>
        <begin position="49"/>
        <end position="67"/>
    </location>
</feature>
<feature type="transmembrane region" description="Helical" evidence="2">
    <location>
        <begin position="98"/>
        <end position="118"/>
    </location>
</feature>
<keyword evidence="5" id="KW-1185">Reference proteome</keyword>
<keyword evidence="2" id="KW-0472">Membrane</keyword>
<dbReference type="Proteomes" id="UP001501490">
    <property type="component" value="Unassembled WGS sequence"/>
</dbReference>
<evidence type="ECO:0000256" key="2">
    <source>
        <dbReference type="SAM" id="Phobius"/>
    </source>
</evidence>
<feature type="region of interest" description="Disordered" evidence="1">
    <location>
        <begin position="128"/>
        <end position="147"/>
    </location>
</feature>
<comment type="caution">
    <text evidence="4">The sequence shown here is derived from an EMBL/GenBank/DDBJ whole genome shotgun (WGS) entry which is preliminary data.</text>
</comment>
<keyword evidence="2" id="KW-1133">Transmembrane helix</keyword>
<evidence type="ECO:0000256" key="1">
    <source>
        <dbReference type="SAM" id="MobiDB-lite"/>
    </source>
</evidence>
<protein>
    <recommendedName>
        <fullName evidence="3">DUF2510 domain-containing protein</fullName>
    </recommendedName>
</protein>
<organism evidence="4 5">
    <name type="scientific">Microlunatus ginsengisoli</name>
    <dbReference type="NCBI Taxonomy" id="363863"/>
    <lineage>
        <taxon>Bacteria</taxon>
        <taxon>Bacillati</taxon>
        <taxon>Actinomycetota</taxon>
        <taxon>Actinomycetes</taxon>
        <taxon>Propionibacteriales</taxon>
        <taxon>Propionibacteriaceae</taxon>
        <taxon>Microlunatus</taxon>
    </lineage>
</organism>
<dbReference type="RefSeq" id="WP_344804108.1">
    <property type="nucleotide sequence ID" value="NZ_BAABAB010000014.1"/>
</dbReference>
<proteinExistence type="predicted"/>
<accession>A0ABP6ZSR7</accession>
<name>A0ABP6ZSR7_9ACTN</name>
<dbReference type="Pfam" id="PF10708">
    <property type="entry name" value="DUF2510"/>
    <property type="match status" value="1"/>
</dbReference>
<evidence type="ECO:0000313" key="5">
    <source>
        <dbReference type="Proteomes" id="UP001501490"/>
    </source>
</evidence>
<evidence type="ECO:0000259" key="3">
    <source>
        <dbReference type="Pfam" id="PF10708"/>
    </source>
</evidence>
<dbReference type="InterPro" id="IPR018929">
    <property type="entry name" value="DUF2510"/>
</dbReference>
<reference evidence="5" key="1">
    <citation type="journal article" date="2019" name="Int. J. Syst. Evol. Microbiol.">
        <title>The Global Catalogue of Microorganisms (GCM) 10K type strain sequencing project: providing services to taxonomists for standard genome sequencing and annotation.</title>
        <authorList>
            <consortium name="The Broad Institute Genomics Platform"/>
            <consortium name="The Broad Institute Genome Sequencing Center for Infectious Disease"/>
            <person name="Wu L."/>
            <person name="Ma J."/>
        </authorList>
    </citation>
    <scope>NUCLEOTIDE SEQUENCE [LARGE SCALE GENOMIC DNA]</scope>
    <source>
        <strain evidence="5">JCM 16929</strain>
    </source>
</reference>
<feature type="region of interest" description="Disordered" evidence="1">
    <location>
        <begin position="1"/>
        <end position="89"/>
    </location>
</feature>
<evidence type="ECO:0000313" key="4">
    <source>
        <dbReference type="EMBL" id="GAA3618271.1"/>
    </source>
</evidence>